<evidence type="ECO:0000256" key="6">
    <source>
        <dbReference type="ARBA" id="ARBA00022596"/>
    </source>
</evidence>
<name>A0A8J7RWZ5_9PROT</name>
<evidence type="ECO:0000256" key="4">
    <source>
        <dbReference type="ARBA" id="ARBA00022448"/>
    </source>
</evidence>
<keyword evidence="3" id="KW-0171">Cobalt transport</keyword>
<evidence type="ECO:0000256" key="5">
    <source>
        <dbReference type="ARBA" id="ARBA00022475"/>
    </source>
</evidence>
<dbReference type="GO" id="GO:0015099">
    <property type="term" value="F:nickel cation transmembrane transporter activity"/>
    <property type="evidence" value="ECO:0007669"/>
    <property type="project" value="UniProtKB-UniRule"/>
</dbReference>
<keyword evidence="15" id="KW-0732">Signal</keyword>
<feature type="transmembrane region" description="Helical" evidence="13">
    <location>
        <begin position="254"/>
        <end position="275"/>
    </location>
</feature>
<feature type="transmembrane region" description="Helical" evidence="13">
    <location>
        <begin position="99"/>
        <end position="121"/>
    </location>
</feature>
<evidence type="ECO:0000256" key="7">
    <source>
        <dbReference type="ARBA" id="ARBA00022692"/>
    </source>
</evidence>
<dbReference type="GO" id="GO:0046583">
    <property type="term" value="F:monoatomic cation efflux transmembrane transporter activity"/>
    <property type="evidence" value="ECO:0007669"/>
    <property type="project" value="TreeGrafter"/>
</dbReference>
<dbReference type="EMBL" id="JAGMWN010000001">
    <property type="protein sequence ID" value="MBP5855940.1"/>
    <property type="molecule type" value="Genomic_DNA"/>
</dbReference>
<feature type="transmembrane region" description="Helical" evidence="13">
    <location>
        <begin position="331"/>
        <end position="358"/>
    </location>
</feature>
<keyword evidence="8 13" id="KW-1133">Transmembrane helix</keyword>
<proteinExistence type="inferred from homology"/>
<evidence type="ECO:0000256" key="12">
    <source>
        <dbReference type="ARBA" id="ARBA00023285"/>
    </source>
</evidence>
<dbReference type="GO" id="GO:0010045">
    <property type="term" value="P:response to nickel cation"/>
    <property type="evidence" value="ECO:0007669"/>
    <property type="project" value="TreeGrafter"/>
</dbReference>
<keyword evidence="10" id="KW-0921">Nickel transport</keyword>
<evidence type="ECO:0000256" key="8">
    <source>
        <dbReference type="ARBA" id="ARBA00022989"/>
    </source>
</evidence>
<evidence type="ECO:0000256" key="2">
    <source>
        <dbReference type="ARBA" id="ARBA00004651"/>
    </source>
</evidence>
<dbReference type="GO" id="GO:0006824">
    <property type="term" value="P:cobalt ion transport"/>
    <property type="evidence" value="ECO:0007669"/>
    <property type="project" value="UniProtKB-KW"/>
</dbReference>
<keyword evidence="17" id="KW-1185">Reference proteome</keyword>
<dbReference type="PANTHER" id="PTHR40659:SF1">
    <property type="entry name" value="NICKEL_COBALT EFFLUX SYSTEM RCNA"/>
    <property type="match status" value="1"/>
</dbReference>
<comment type="similarity">
    <text evidence="13">Belongs to the NiCoT transporter (TC 2.A.52) family.</text>
</comment>
<keyword evidence="12" id="KW-0170">Cobalt</keyword>
<dbReference type="InterPro" id="IPR011541">
    <property type="entry name" value="Ni/Co_transpt_high_affinity"/>
</dbReference>
<feature type="signal peptide" evidence="15">
    <location>
        <begin position="1"/>
        <end position="26"/>
    </location>
</feature>
<comment type="subcellular location">
    <subcellularLocation>
        <location evidence="2 13">Cell membrane</location>
        <topology evidence="2 13">Multi-pass membrane protein</topology>
    </subcellularLocation>
</comment>
<feature type="chain" id="PRO_5035157328" description="Nickel/cobalt efflux system" evidence="15">
    <location>
        <begin position="27"/>
        <end position="364"/>
    </location>
</feature>
<evidence type="ECO:0000256" key="1">
    <source>
        <dbReference type="ARBA" id="ARBA00002510"/>
    </source>
</evidence>
<comment type="function">
    <text evidence="1">Efflux system for nickel and cobalt.</text>
</comment>
<reference evidence="16" key="1">
    <citation type="submission" date="2021-04" db="EMBL/GenBank/DDBJ databases">
        <authorList>
            <person name="Zhang D.-C."/>
        </authorList>
    </citation>
    <scope>NUCLEOTIDE SEQUENCE</scope>
    <source>
        <strain evidence="16">CGMCC 1.15697</strain>
    </source>
</reference>
<keyword evidence="9" id="KW-0406">Ion transport</keyword>
<dbReference type="GO" id="GO:0032025">
    <property type="term" value="P:response to cobalt ion"/>
    <property type="evidence" value="ECO:0007669"/>
    <property type="project" value="TreeGrafter"/>
</dbReference>
<evidence type="ECO:0000313" key="16">
    <source>
        <dbReference type="EMBL" id="MBP5855940.1"/>
    </source>
</evidence>
<keyword evidence="6" id="KW-0533">Nickel</keyword>
<evidence type="ECO:0000256" key="9">
    <source>
        <dbReference type="ARBA" id="ARBA00023065"/>
    </source>
</evidence>
<protein>
    <recommendedName>
        <fullName evidence="13">Nickel/cobalt efflux system</fullName>
    </recommendedName>
</protein>
<feature type="region of interest" description="Disordered" evidence="14">
    <location>
        <begin position="212"/>
        <end position="240"/>
    </location>
</feature>
<dbReference type="Pfam" id="PF03824">
    <property type="entry name" value="NicO"/>
    <property type="match status" value="1"/>
</dbReference>
<evidence type="ECO:0000313" key="17">
    <source>
        <dbReference type="Proteomes" id="UP000672602"/>
    </source>
</evidence>
<feature type="transmembrane region" description="Helical" evidence="13">
    <location>
        <begin position="281"/>
        <end position="310"/>
    </location>
</feature>
<evidence type="ECO:0000256" key="15">
    <source>
        <dbReference type="SAM" id="SignalP"/>
    </source>
</evidence>
<keyword evidence="11 13" id="KW-0472">Membrane</keyword>
<sequence>MRHAVLAAIILTVLALSGAVGAPASATSLLGAGQEGTAPATAEKADGQGTALGGTRSSQGWVATLPGPLRDAIAWTARQQLAFNQALRAHIAAYHEQGALLPALALIGLSFLYGVFHAVGPGHGKAVISTYFLAREATIRRGLALGALIAAIQAVSAIVIVGGLGLVLAGSRTAILGAMPVVEMVSYALVLALGLAMTWAALTGRECGHDHGHGGHDHDGHDHDHACGHHHHGHAHAHGHHDEAAARLGSRWEYLSAAVVAGLRPCTGALIVLFFALGNGIFLIGALSAVAMAVGVSITISAIGVAAILARRGLLRVGAIGAGEGRAAARVALSMRVLAVTGSLAVAAVGALLLMGAASRGGAL</sequence>
<feature type="compositionally biased region" description="Basic and acidic residues" evidence="14">
    <location>
        <begin position="212"/>
        <end position="227"/>
    </location>
</feature>
<evidence type="ECO:0000256" key="14">
    <source>
        <dbReference type="SAM" id="MobiDB-lite"/>
    </source>
</evidence>
<keyword evidence="4 13" id="KW-0813">Transport</keyword>
<feature type="compositionally biased region" description="Basic residues" evidence="14">
    <location>
        <begin position="228"/>
        <end position="239"/>
    </location>
</feature>
<accession>A0A8J7RWZ5</accession>
<evidence type="ECO:0000256" key="13">
    <source>
        <dbReference type="RuleBase" id="RU362101"/>
    </source>
</evidence>
<keyword evidence="5" id="KW-1003">Cell membrane</keyword>
<evidence type="ECO:0000256" key="3">
    <source>
        <dbReference type="ARBA" id="ARBA00022426"/>
    </source>
</evidence>
<dbReference type="PANTHER" id="PTHR40659">
    <property type="entry name" value="NICKEL/COBALT EFFLUX SYSTEM RCNA"/>
    <property type="match status" value="1"/>
</dbReference>
<organism evidence="16 17">
    <name type="scientific">Marivibrio halodurans</name>
    <dbReference type="NCBI Taxonomy" id="2039722"/>
    <lineage>
        <taxon>Bacteria</taxon>
        <taxon>Pseudomonadati</taxon>
        <taxon>Pseudomonadota</taxon>
        <taxon>Alphaproteobacteria</taxon>
        <taxon>Rhodospirillales</taxon>
        <taxon>Rhodospirillaceae</taxon>
        <taxon>Marivibrio</taxon>
    </lineage>
</organism>
<evidence type="ECO:0000256" key="10">
    <source>
        <dbReference type="ARBA" id="ARBA00023112"/>
    </source>
</evidence>
<dbReference type="RefSeq" id="WP_210680502.1">
    <property type="nucleotide sequence ID" value="NZ_JAGMWN010000001.1"/>
</dbReference>
<keyword evidence="7 13" id="KW-0812">Transmembrane</keyword>
<gene>
    <name evidence="16" type="ORF">KAJ83_02900</name>
</gene>
<feature type="transmembrane region" description="Helical" evidence="13">
    <location>
        <begin position="142"/>
        <end position="164"/>
    </location>
</feature>
<comment type="caution">
    <text evidence="16">The sequence shown here is derived from an EMBL/GenBank/DDBJ whole genome shotgun (WGS) entry which is preliminary data.</text>
</comment>
<dbReference type="GO" id="GO:0005886">
    <property type="term" value="C:plasma membrane"/>
    <property type="evidence" value="ECO:0007669"/>
    <property type="project" value="UniProtKB-SubCell"/>
</dbReference>
<dbReference type="AlphaFoldDB" id="A0A8J7RWZ5"/>
<evidence type="ECO:0000256" key="11">
    <source>
        <dbReference type="ARBA" id="ARBA00023136"/>
    </source>
</evidence>
<dbReference type="Proteomes" id="UP000672602">
    <property type="component" value="Unassembled WGS sequence"/>
</dbReference>
<dbReference type="InterPro" id="IPR051224">
    <property type="entry name" value="NiCoT_RcnA"/>
</dbReference>
<feature type="transmembrane region" description="Helical" evidence="13">
    <location>
        <begin position="184"/>
        <end position="202"/>
    </location>
</feature>